<dbReference type="PANTHER" id="PTHR10133">
    <property type="entry name" value="DNA POLYMERASE I"/>
    <property type="match status" value="1"/>
</dbReference>
<feature type="domain" description="DNA-directed DNA polymerase family A palm" evidence="2">
    <location>
        <begin position="1"/>
        <end position="193"/>
    </location>
</feature>
<dbReference type="GO" id="GO:0003677">
    <property type="term" value="F:DNA binding"/>
    <property type="evidence" value="ECO:0007669"/>
    <property type="project" value="InterPro"/>
</dbReference>
<evidence type="ECO:0000256" key="1">
    <source>
        <dbReference type="ARBA" id="ARBA00022705"/>
    </source>
</evidence>
<dbReference type="FunFam" id="1.10.150.20:FF:000002">
    <property type="entry name" value="DNA polymerase I"/>
    <property type="match status" value="1"/>
</dbReference>
<dbReference type="Pfam" id="PF00476">
    <property type="entry name" value="DNA_pol_A"/>
    <property type="match status" value="1"/>
</dbReference>
<comment type="caution">
    <text evidence="3">The sequence shown here is derived from an EMBL/GenBank/DDBJ whole genome shotgun (WGS) entry which is preliminary data.</text>
</comment>
<gene>
    <name evidence="3" type="ORF">S01H1_21997</name>
</gene>
<dbReference type="PRINTS" id="PR00868">
    <property type="entry name" value="DNAPOLI"/>
</dbReference>
<feature type="non-terminal residue" evidence="3">
    <location>
        <position position="224"/>
    </location>
</feature>
<dbReference type="GO" id="GO:0003887">
    <property type="term" value="F:DNA-directed DNA polymerase activity"/>
    <property type="evidence" value="ECO:0007669"/>
    <property type="project" value="InterPro"/>
</dbReference>
<dbReference type="InterPro" id="IPR002298">
    <property type="entry name" value="DNA_polymerase_A"/>
</dbReference>
<dbReference type="InterPro" id="IPR043502">
    <property type="entry name" value="DNA/RNA_pol_sf"/>
</dbReference>
<dbReference type="SUPFAM" id="SSF56672">
    <property type="entry name" value="DNA/RNA polymerases"/>
    <property type="match status" value="1"/>
</dbReference>
<reference evidence="3" key="1">
    <citation type="journal article" date="2014" name="Front. Microbiol.">
        <title>High frequency of phylogenetically diverse reductive dehalogenase-homologous genes in deep subseafloor sedimentary metagenomes.</title>
        <authorList>
            <person name="Kawai M."/>
            <person name="Futagami T."/>
            <person name="Toyoda A."/>
            <person name="Takaki Y."/>
            <person name="Nishi S."/>
            <person name="Hori S."/>
            <person name="Arai W."/>
            <person name="Tsubouchi T."/>
            <person name="Morono Y."/>
            <person name="Uchiyama I."/>
            <person name="Ito T."/>
            <person name="Fujiyama A."/>
            <person name="Inagaki F."/>
            <person name="Takami H."/>
        </authorList>
    </citation>
    <scope>NUCLEOTIDE SEQUENCE</scope>
    <source>
        <strain evidence="3">Expedition CK06-06</strain>
    </source>
</reference>
<dbReference type="SMART" id="SM00482">
    <property type="entry name" value="POLAc"/>
    <property type="match status" value="1"/>
</dbReference>
<evidence type="ECO:0000313" key="3">
    <source>
        <dbReference type="EMBL" id="GAF98792.1"/>
    </source>
</evidence>
<dbReference type="GO" id="GO:0006261">
    <property type="term" value="P:DNA-templated DNA replication"/>
    <property type="evidence" value="ECO:0007669"/>
    <property type="project" value="InterPro"/>
</dbReference>
<dbReference type="AlphaFoldDB" id="X0UEG0"/>
<feature type="non-terminal residue" evidence="3">
    <location>
        <position position="1"/>
    </location>
</feature>
<dbReference type="Gene3D" id="1.10.150.20">
    <property type="entry name" value="5' to 3' exonuclease, C-terminal subdomain"/>
    <property type="match status" value="1"/>
</dbReference>
<dbReference type="InterPro" id="IPR001098">
    <property type="entry name" value="DNA-dir_DNA_pol_A_palm_dom"/>
</dbReference>
<proteinExistence type="predicted"/>
<name>X0UEG0_9ZZZZ</name>
<accession>X0UEG0</accession>
<evidence type="ECO:0000259" key="2">
    <source>
        <dbReference type="SMART" id="SM00482"/>
    </source>
</evidence>
<organism evidence="3">
    <name type="scientific">marine sediment metagenome</name>
    <dbReference type="NCBI Taxonomy" id="412755"/>
    <lineage>
        <taxon>unclassified sequences</taxon>
        <taxon>metagenomes</taxon>
        <taxon>ecological metagenomes</taxon>
    </lineage>
</organism>
<sequence length="224" mass="26036">LFLSADYSQIELRVLAHLSKDPALIETFLNDRDIHTETAARVFGDTSSLSKEEQRRKAKIINFSMIYGASAFSLAKELGTSNSEAQRFIDLYYEKYPKVHKFLEKMVKQAQEKGFSETLFGRKRQVPELRYKDRFAQQAGRRIALNTPIQGSAADLMKKAMIETWREIKRRNLKSKMILQVHDELVFEVPDKERDELEVLVKKKMENVFSLKAPLKVHLNWGIN</sequence>
<protein>
    <recommendedName>
        <fullName evidence="2">DNA-directed DNA polymerase family A palm domain-containing protein</fullName>
    </recommendedName>
</protein>
<dbReference type="GO" id="GO:0006302">
    <property type="term" value="P:double-strand break repair"/>
    <property type="evidence" value="ECO:0007669"/>
    <property type="project" value="TreeGrafter"/>
</dbReference>
<dbReference type="PANTHER" id="PTHR10133:SF27">
    <property type="entry name" value="DNA POLYMERASE NU"/>
    <property type="match status" value="1"/>
</dbReference>
<dbReference type="Gene3D" id="3.30.70.370">
    <property type="match status" value="1"/>
</dbReference>
<dbReference type="EMBL" id="BARS01012314">
    <property type="protein sequence ID" value="GAF98792.1"/>
    <property type="molecule type" value="Genomic_DNA"/>
</dbReference>
<keyword evidence="1" id="KW-0235">DNA replication</keyword>